<feature type="coiled-coil region" evidence="1">
    <location>
        <begin position="26"/>
        <end position="95"/>
    </location>
</feature>
<evidence type="ECO:0000256" key="1">
    <source>
        <dbReference type="SAM" id="Coils"/>
    </source>
</evidence>
<reference evidence="2" key="1">
    <citation type="submission" date="2022-01" db="EMBL/GenBank/DDBJ databases">
        <authorList>
            <person name="King R."/>
        </authorList>
    </citation>
    <scope>NUCLEOTIDE SEQUENCE</scope>
</reference>
<name>A0A9P0D2X2_9CUCU</name>
<keyword evidence="1" id="KW-0175">Coiled coil</keyword>
<accession>A0A9P0D2X2</accession>
<dbReference type="EMBL" id="OV651817">
    <property type="protein sequence ID" value="CAH1110335.1"/>
    <property type="molecule type" value="Genomic_DNA"/>
</dbReference>
<evidence type="ECO:0000313" key="3">
    <source>
        <dbReference type="Proteomes" id="UP001153636"/>
    </source>
</evidence>
<keyword evidence="3" id="KW-1185">Reference proteome</keyword>
<organism evidence="2 3">
    <name type="scientific">Psylliodes chrysocephalus</name>
    <dbReference type="NCBI Taxonomy" id="3402493"/>
    <lineage>
        <taxon>Eukaryota</taxon>
        <taxon>Metazoa</taxon>
        <taxon>Ecdysozoa</taxon>
        <taxon>Arthropoda</taxon>
        <taxon>Hexapoda</taxon>
        <taxon>Insecta</taxon>
        <taxon>Pterygota</taxon>
        <taxon>Neoptera</taxon>
        <taxon>Endopterygota</taxon>
        <taxon>Coleoptera</taxon>
        <taxon>Polyphaga</taxon>
        <taxon>Cucujiformia</taxon>
        <taxon>Chrysomeloidea</taxon>
        <taxon>Chrysomelidae</taxon>
        <taxon>Galerucinae</taxon>
        <taxon>Alticini</taxon>
        <taxon>Psylliodes</taxon>
    </lineage>
</organism>
<gene>
    <name evidence="2" type="ORF">PSYICH_LOCUS11495</name>
</gene>
<dbReference type="Proteomes" id="UP001153636">
    <property type="component" value="Chromosome 5"/>
</dbReference>
<dbReference type="AlphaFoldDB" id="A0A9P0D2X2"/>
<sequence>MKILEINFFEIDRKITSDRDEQPMLITNLKNEIKILTEKHIDIRAELELSQEHLLVMEKTKEELKEIQKRLLISIETLEKDKETYENELIDLKSTLCYRKNPRKNQMTTSVFDLEPGKRLSKNVLNKREVQSTSSKNILILGDEAAINLNI</sequence>
<proteinExistence type="predicted"/>
<evidence type="ECO:0000313" key="2">
    <source>
        <dbReference type="EMBL" id="CAH1110335.1"/>
    </source>
</evidence>
<protein>
    <submittedName>
        <fullName evidence="2">Uncharacterized protein</fullName>
    </submittedName>
</protein>